<dbReference type="Gene3D" id="3.80.10.10">
    <property type="entry name" value="Ribonuclease Inhibitor"/>
    <property type="match status" value="1"/>
</dbReference>
<evidence type="ECO:0000313" key="2">
    <source>
        <dbReference type="WBParaSite" id="PSU_v2.g2430.t1"/>
    </source>
</evidence>
<dbReference type="Pfam" id="PF13855">
    <property type="entry name" value="LRR_8"/>
    <property type="match status" value="1"/>
</dbReference>
<dbReference type="InterPro" id="IPR001611">
    <property type="entry name" value="Leu-rich_rpt"/>
</dbReference>
<keyword evidence="1" id="KW-1185">Reference proteome</keyword>
<accession>A0A914YQY8</accession>
<evidence type="ECO:0000313" key="1">
    <source>
        <dbReference type="Proteomes" id="UP000887577"/>
    </source>
</evidence>
<dbReference type="Proteomes" id="UP000887577">
    <property type="component" value="Unplaced"/>
</dbReference>
<protein>
    <submittedName>
        <fullName evidence="2">Uncharacterized protein</fullName>
    </submittedName>
</protein>
<name>A0A914YQY8_9BILA</name>
<reference evidence="2" key="1">
    <citation type="submission" date="2022-11" db="UniProtKB">
        <authorList>
            <consortium name="WormBaseParasite"/>
        </authorList>
    </citation>
    <scope>IDENTIFICATION</scope>
</reference>
<organism evidence="1 2">
    <name type="scientific">Panagrolaimus superbus</name>
    <dbReference type="NCBI Taxonomy" id="310955"/>
    <lineage>
        <taxon>Eukaryota</taxon>
        <taxon>Metazoa</taxon>
        <taxon>Ecdysozoa</taxon>
        <taxon>Nematoda</taxon>
        <taxon>Chromadorea</taxon>
        <taxon>Rhabditida</taxon>
        <taxon>Tylenchina</taxon>
        <taxon>Panagrolaimomorpha</taxon>
        <taxon>Panagrolaimoidea</taxon>
        <taxon>Panagrolaimidae</taxon>
        <taxon>Panagrolaimus</taxon>
    </lineage>
</organism>
<proteinExistence type="predicted"/>
<dbReference type="SUPFAM" id="SSF52058">
    <property type="entry name" value="L domain-like"/>
    <property type="match status" value="1"/>
</dbReference>
<dbReference type="WBParaSite" id="PSU_v2.g2430.t1">
    <property type="protein sequence ID" value="PSU_v2.g2430.t1"/>
    <property type="gene ID" value="PSU_v2.g2430"/>
</dbReference>
<dbReference type="InterPro" id="IPR032675">
    <property type="entry name" value="LRR_dom_sf"/>
</dbReference>
<dbReference type="AlphaFoldDB" id="A0A914YQY8"/>
<sequence>MNNLVNLYLRENDKVGQVINDGIFVESLSNLYRMDLVKCNITHLDMNVFINLTKLEILELSKNPLFSLPSAIKVLPRLFALWMFQTNVTTII</sequence>